<dbReference type="PANTHER" id="PTHR35563:SF2">
    <property type="entry name" value="BARREL METAL-DEPENDENT HYDROLASE, PUTATIVE (AFU_ORTHOLOGUE AFUA_1G16240)-RELATED"/>
    <property type="match status" value="1"/>
</dbReference>
<reference evidence="4 5" key="1">
    <citation type="submission" date="2018-08" db="EMBL/GenBank/DDBJ databases">
        <title>Recombination of ecologically and evolutionarily significant loci maintains genetic cohesion in the Pseudomonas syringae species complex.</title>
        <authorList>
            <person name="Dillon M."/>
            <person name="Thakur S."/>
            <person name="Almeida R.N.D."/>
            <person name="Weir B.S."/>
            <person name="Guttman D.S."/>
        </authorList>
    </citation>
    <scope>NUCLEOTIDE SEQUENCE [LARGE SCALE GENOMIC DNA]</scope>
    <source>
        <strain evidence="2 5">ICMP 4086</strain>
        <strain evidence="3 4">ICMP 7496</strain>
    </source>
</reference>
<dbReference type="Proteomes" id="UP000269872">
    <property type="component" value="Unassembled WGS sequence"/>
</dbReference>
<accession>A0A0P9KBS9</accession>
<evidence type="ECO:0000313" key="4">
    <source>
        <dbReference type="Proteomes" id="UP000269872"/>
    </source>
</evidence>
<comment type="caution">
    <text evidence="3">The sequence shown here is derived from an EMBL/GenBank/DDBJ whole genome shotgun (WGS) entry which is preliminary data.</text>
</comment>
<dbReference type="Pfam" id="PF04909">
    <property type="entry name" value="Amidohydro_2"/>
    <property type="match status" value="1"/>
</dbReference>
<evidence type="ECO:0000313" key="2">
    <source>
        <dbReference type="EMBL" id="RMM08578.1"/>
    </source>
</evidence>
<evidence type="ECO:0000313" key="5">
    <source>
        <dbReference type="Proteomes" id="UP000278587"/>
    </source>
</evidence>
<dbReference type="Proteomes" id="UP000278587">
    <property type="component" value="Unassembled WGS sequence"/>
</dbReference>
<feature type="domain" description="Amidohydrolase-related" evidence="1">
    <location>
        <begin position="31"/>
        <end position="295"/>
    </location>
</feature>
<gene>
    <name evidence="3" type="ORF">ALP05_02765</name>
    <name evidence="2" type="ORF">ALQ84_02393</name>
</gene>
<dbReference type="InterPro" id="IPR032466">
    <property type="entry name" value="Metal_Hydrolase"/>
</dbReference>
<dbReference type="InterPro" id="IPR052358">
    <property type="entry name" value="Aro_Compnd_Degr_Hydrolases"/>
</dbReference>
<dbReference type="PANTHER" id="PTHR35563">
    <property type="entry name" value="BARREL METAL-DEPENDENT HYDROLASE, PUTATIVE (AFU_ORTHOLOGUE AFUA_1G16240)-RELATED"/>
    <property type="match status" value="1"/>
</dbReference>
<sequence length="300" mass="33118">MSTLSPAVLRHRADLQTKPMTDSCSTPILGIDAHAHVFSKDLSLTSGRRYSPDYDATVQAYLANLHEHGLSHGVLVQPSFLGTDNRFLLDALAQAPDRLRGVAVVDTDFSRGALQRMAGLGIVGIRLNLIGKALPDFAAPEWKVLFKHIWTLGWHVELHREVADLPGLIRQLLPFGCKIVIDHFGRPDSRSGVDDPAFQALLELGLSGQLWMKISAIYRLGGSVEQNAAFARAALPLLLQSFGPRRLVWGSDWPHTQHEQEVGYASVVEQFRALECPDPLKNTLLVEAPQALFDFLPIEI</sequence>
<dbReference type="EMBL" id="RBUY01000244">
    <property type="protein sequence ID" value="RMV67275.1"/>
    <property type="molecule type" value="Genomic_DNA"/>
</dbReference>
<dbReference type="AlphaFoldDB" id="A0A0P9KBS9"/>
<dbReference type="EMBL" id="RBOC01000117">
    <property type="protein sequence ID" value="RMM08578.1"/>
    <property type="molecule type" value="Genomic_DNA"/>
</dbReference>
<name>A0A0P9KBS9_9PSED</name>
<dbReference type="GO" id="GO:0016787">
    <property type="term" value="F:hydrolase activity"/>
    <property type="evidence" value="ECO:0007669"/>
    <property type="project" value="InterPro"/>
</dbReference>
<dbReference type="SUPFAM" id="SSF51556">
    <property type="entry name" value="Metallo-dependent hydrolases"/>
    <property type="match status" value="1"/>
</dbReference>
<evidence type="ECO:0000313" key="3">
    <source>
        <dbReference type="EMBL" id="RMV67275.1"/>
    </source>
</evidence>
<proteinExistence type="predicted"/>
<dbReference type="InterPro" id="IPR006680">
    <property type="entry name" value="Amidohydro-rel"/>
</dbReference>
<dbReference type="Gene3D" id="3.20.20.140">
    <property type="entry name" value="Metal-dependent hydrolases"/>
    <property type="match status" value="1"/>
</dbReference>
<protein>
    <submittedName>
        <fullName evidence="3">2-Pyrone-4,6-dicarboxylate lactonase</fullName>
    </submittedName>
</protein>
<evidence type="ECO:0000259" key="1">
    <source>
        <dbReference type="Pfam" id="PF04909"/>
    </source>
</evidence>
<organism evidence="3 4">
    <name type="scientific">Pseudomonas caricapapayae</name>
    <dbReference type="NCBI Taxonomy" id="46678"/>
    <lineage>
        <taxon>Bacteria</taxon>
        <taxon>Pseudomonadati</taxon>
        <taxon>Pseudomonadota</taxon>
        <taxon>Gammaproteobacteria</taxon>
        <taxon>Pseudomonadales</taxon>
        <taxon>Pseudomonadaceae</taxon>
        <taxon>Pseudomonas</taxon>
    </lineage>
</organism>